<keyword evidence="12 13" id="KW-0407">Ion channel</keyword>
<feature type="non-terminal residue" evidence="15">
    <location>
        <position position="1"/>
    </location>
</feature>
<accession>A0AAV5SNN5</accession>
<keyword evidence="11 13" id="KW-0739">Sodium transport</keyword>
<evidence type="ECO:0000256" key="4">
    <source>
        <dbReference type="ARBA" id="ARBA00022461"/>
    </source>
</evidence>
<comment type="caution">
    <text evidence="15">The sequence shown here is derived from an EMBL/GenBank/DDBJ whole genome shotgun (WGS) entry which is preliminary data.</text>
</comment>
<evidence type="ECO:0000256" key="13">
    <source>
        <dbReference type="RuleBase" id="RU000679"/>
    </source>
</evidence>
<dbReference type="PRINTS" id="PR01078">
    <property type="entry name" value="AMINACHANNEL"/>
</dbReference>
<evidence type="ECO:0000256" key="5">
    <source>
        <dbReference type="ARBA" id="ARBA00022692"/>
    </source>
</evidence>
<dbReference type="PANTHER" id="PTHR11690">
    <property type="entry name" value="AMILORIDE-SENSITIVE SODIUM CHANNEL-RELATED"/>
    <property type="match status" value="1"/>
</dbReference>
<keyword evidence="7" id="KW-0915">Sodium</keyword>
<dbReference type="Proteomes" id="UP001432027">
    <property type="component" value="Unassembled WGS sequence"/>
</dbReference>
<protein>
    <recommendedName>
        <fullName evidence="17">Ion channel</fullName>
    </recommendedName>
</protein>
<evidence type="ECO:0000256" key="11">
    <source>
        <dbReference type="ARBA" id="ARBA00023201"/>
    </source>
</evidence>
<evidence type="ECO:0000256" key="7">
    <source>
        <dbReference type="ARBA" id="ARBA00023053"/>
    </source>
</evidence>
<keyword evidence="6 14" id="KW-1133">Transmembrane helix</keyword>
<evidence type="ECO:0000256" key="2">
    <source>
        <dbReference type="ARBA" id="ARBA00007193"/>
    </source>
</evidence>
<keyword evidence="10" id="KW-0325">Glycoprotein</keyword>
<gene>
    <name evidence="15" type="ORF">PENTCL1PPCAC_4388</name>
</gene>
<dbReference type="GO" id="GO:0005886">
    <property type="term" value="C:plasma membrane"/>
    <property type="evidence" value="ECO:0007669"/>
    <property type="project" value="TreeGrafter"/>
</dbReference>
<reference evidence="15" key="1">
    <citation type="submission" date="2023-10" db="EMBL/GenBank/DDBJ databases">
        <title>Genome assembly of Pristionchus species.</title>
        <authorList>
            <person name="Yoshida K."/>
            <person name="Sommer R.J."/>
        </authorList>
    </citation>
    <scope>NUCLEOTIDE SEQUENCE</scope>
    <source>
        <strain evidence="15">RS0144</strain>
    </source>
</reference>
<evidence type="ECO:0000256" key="3">
    <source>
        <dbReference type="ARBA" id="ARBA00022448"/>
    </source>
</evidence>
<dbReference type="PANTHER" id="PTHR11690:SF177">
    <property type="entry name" value="EGF-LIKE DOMAIN-CONTAINING PROTEIN"/>
    <property type="match status" value="1"/>
</dbReference>
<evidence type="ECO:0000256" key="1">
    <source>
        <dbReference type="ARBA" id="ARBA00004141"/>
    </source>
</evidence>
<keyword evidence="16" id="KW-1185">Reference proteome</keyword>
<feature type="transmembrane region" description="Helical" evidence="14">
    <location>
        <begin position="204"/>
        <end position="223"/>
    </location>
</feature>
<comment type="subcellular location">
    <subcellularLocation>
        <location evidence="1">Membrane</location>
        <topology evidence="1">Multi-pass membrane protein</topology>
    </subcellularLocation>
</comment>
<dbReference type="Pfam" id="PF00858">
    <property type="entry name" value="ASC"/>
    <property type="match status" value="1"/>
</dbReference>
<comment type="similarity">
    <text evidence="2 13">Belongs to the amiloride-sensitive sodium channel (TC 1.A.6) family.</text>
</comment>
<evidence type="ECO:0000256" key="12">
    <source>
        <dbReference type="ARBA" id="ARBA00023303"/>
    </source>
</evidence>
<keyword evidence="3 13" id="KW-0813">Transport</keyword>
<dbReference type="AlphaFoldDB" id="A0AAV5SNN5"/>
<organism evidence="15 16">
    <name type="scientific">Pristionchus entomophagus</name>
    <dbReference type="NCBI Taxonomy" id="358040"/>
    <lineage>
        <taxon>Eukaryota</taxon>
        <taxon>Metazoa</taxon>
        <taxon>Ecdysozoa</taxon>
        <taxon>Nematoda</taxon>
        <taxon>Chromadorea</taxon>
        <taxon>Rhabditida</taxon>
        <taxon>Rhabditina</taxon>
        <taxon>Diplogasteromorpha</taxon>
        <taxon>Diplogasteroidea</taxon>
        <taxon>Neodiplogasteridae</taxon>
        <taxon>Pristionchus</taxon>
    </lineage>
</organism>
<evidence type="ECO:0008006" key="17">
    <source>
        <dbReference type="Google" id="ProtNLM"/>
    </source>
</evidence>
<proteinExistence type="inferred from homology"/>
<keyword evidence="9 14" id="KW-0472">Membrane</keyword>
<dbReference type="EMBL" id="BTSX01000002">
    <property type="protein sequence ID" value="GMS82213.1"/>
    <property type="molecule type" value="Genomic_DNA"/>
</dbReference>
<evidence type="ECO:0000256" key="14">
    <source>
        <dbReference type="SAM" id="Phobius"/>
    </source>
</evidence>
<evidence type="ECO:0000256" key="9">
    <source>
        <dbReference type="ARBA" id="ARBA00023136"/>
    </source>
</evidence>
<evidence type="ECO:0000313" key="15">
    <source>
        <dbReference type="EMBL" id="GMS82213.1"/>
    </source>
</evidence>
<keyword evidence="8 13" id="KW-0406">Ion transport</keyword>
<keyword evidence="5 13" id="KW-0812">Transmembrane</keyword>
<evidence type="ECO:0000256" key="8">
    <source>
        <dbReference type="ARBA" id="ARBA00023065"/>
    </source>
</evidence>
<sequence length="257" mass="28443">TGARYGLRVALLFQADEYIPWVESSGVSAYVHPIGQDVYLESAKYTVQPGHVDQLAMKKSTFSRMLSIFTTKCAANKAAGQSFYFTGTYTVDGCLRSCYQDSVYRSCGCMDPRYARDTNTKQCNFEKLACVDAMTAKRGDPYYWPECKCPLPCDEEEYQYQTSRTTLLQNQNITNSIFPTTSEIVIYLGTLDIYAQVEVWKFPFSAMLGATGGFAGVLLGASVVALVDMIVLFMRVAMIGCGSLNALKMKKSPAPES</sequence>
<dbReference type="GO" id="GO:0015280">
    <property type="term" value="F:ligand-gated sodium channel activity"/>
    <property type="evidence" value="ECO:0007669"/>
    <property type="project" value="TreeGrafter"/>
</dbReference>
<dbReference type="Gene3D" id="1.10.287.820">
    <property type="entry name" value="Acid-sensing ion channel domain"/>
    <property type="match status" value="1"/>
</dbReference>
<keyword evidence="4 13" id="KW-0894">Sodium channel</keyword>
<evidence type="ECO:0000313" key="16">
    <source>
        <dbReference type="Proteomes" id="UP001432027"/>
    </source>
</evidence>
<evidence type="ECO:0000256" key="6">
    <source>
        <dbReference type="ARBA" id="ARBA00022989"/>
    </source>
</evidence>
<name>A0AAV5SNN5_9BILA</name>
<evidence type="ECO:0000256" key="10">
    <source>
        <dbReference type="ARBA" id="ARBA00023180"/>
    </source>
</evidence>
<dbReference type="InterPro" id="IPR001873">
    <property type="entry name" value="ENaC"/>
</dbReference>